<dbReference type="AlphaFoldDB" id="A0A7K0CGW0"/>
<evidence type="ECO:0000313" key="3">
    <source>
        <dbReference type="Proteomes" id="UP000466345"/>
    </source>
</evidence>
<sequence>MSIRFAVAGTSAALLLALSGCGGDGDSAGGKPDYDACHDAMLKIFMDSKDMDIATAEGGKLAACDGIDRPSRARIAMELAGDGQDYGPAEGAPEHP</sequence>
<reference evidence="2 3" key="1">
    <citation type="submission" date="2019-10" db="EMBL/GenBank/DDBJ databases">
        <title>Streptomyces smaragdinus sp. nov. and Streptomyces fabii sp. nov., isolated from the gut of fungus growing-termite Macrotermes natalensis.</title>
        <authorList>
            <person name="Schwitalla J."/>
            <person name="Benndorf R."/>
            <person name="Martin K."/>
            <person name="De Beer W."/>
            <person name="Kaster A.-K."/>
            <person name="Vollmers J."/>
            <person name="Poulsen M."/>
            <person name="Beemelmanns C."/>
        </authorList>
    </citation>
    <scope>NUCLEOTIDE SEQUENCE [LARGE SCALE GENOMIC DNA]</scope>
    <source>
        <strain evidence="2 3">RB5</strain>
    </source>
</reference>
<dbReference type="Proteomes" id="UP000466345">
    <property type="component" value="Unassembled WGS sequence"/>
</dbReference>
<evidence type="ECO:0008006" key="4">
    <source>
        <dbReference type="Google" id="ProtNLM"/>
    </source>
</evidence>
<evidence type="ECO:0000256" key="1">
    <source>
        <dbReference type="SAM" id="SignalP"/>
    </source>
</evidence>
<feature type="signal peptide" evidence="1">
    <location>
        <begin position="1"/>
        <end position="22"/>
    </location>
</feature>
<protein>
    <recommendedName>
        <fullName evidence="4">Lipoprotein</fullName>
    </recommendedName>
</protein>
<dbReference type="RefSeq" id="WP_153452323.1">
    <property type="nucleotide sequence ID" value="NZ_WEGJ01000008.1"/>
</dbReference>
<organism evidence="2 3">
    <name type="scientific">Streptomyces smaragdinus</name>
    <dbReference type="NCBI Taxonomy" id="2585196"/>
    <lineage>
        <taxon>Bacteria</taxon>
        <taxon>Bacillati</taxon>
        <taxon>Actinomycetota</taxon>
        <taxon>Actinomycetes</taxon>
        <taxon>Kitasatosporales</taxon>
        <taxon>Streptomycetaceae</taxon>
        <taxon>Streptomyces</taxon>
    </lineage>
</organism>
<comment type="caution">
    <text evidence="2">The sequence shown here is derived from an EMBL/GenBank/DDBJ whole genome shotgun (WGS) entry which is preliminary data.</text>
</comment>
<evidence type="ECO:0000313" key="2">
    <source>
        <dbReference type="EMBL" id="MQY12715.1"/>
    </source>
</evidence>
<keyword evidence="1" id="KW-0732">Signal</keyword>
<accession>A0A7K0CGW0</accession>
<dbReference type="PROSITE" id="PS51257">
    <property type="entry name" value="PROKAR_LIPOPROTEIN"/>
    <property type="match status" value="1"/>
</dbReference>
<gene>
    <name evidence="2" type="ORF">SRB5_28540</name>
</gene>
<feature type="chain" id="PRO_5038489788" description="Lipoprotein" evidence="1">
    <location>
        <begin position="23"/>
        <end position="96"/>
    </location>
</feature>
<dbReference type="EMBL" id="WEGJ01000008">
    <property type="protein sequence ID" value="MQY12715.1"/>
    <property type="molecule type" value="Genomic_DNA"/>
</dbReference>
<proteinExistence type="predicted"/>
<name>A0A7K0CGW0_9ACTN</name>
<keyword evidence="3" id="KW-1185">Reference proteome</keyword>